<keyword evidence="2 4" id="KW-0689">Ribosomal protein</keyword>
<proteinExistence type="inferred from homology"/>
<dbReference type="GO" id="GO:0015934">
    <property type="term" value="C:large ribosomal subunit"/>
    <property type="evidence" value="ECO:0007669"/>
    <property type="project" value="InterPro"/>
</dbReference>
<organism evidence="7 8">
    <name type="scientific">Candidatus Spechtbacteria bacterium RIFCSPLOWO2_01_FULL_46_10</name>
    <dbReference type="NCBI Taxonomy" id="1802163"/>
    <lineage>
        <taxon>Bacteria</taxon>
        <taxon>Candidatus Spechtiibacteriota</taxon>
    </lineage>
</organism>
<gene>
    <name evidence="4" type="primary">rplO</name>
    <name evidence="7" type="ORF">A2932_02480</name>
</gene>
<reference evidence="7 8" key="1">
    <citation type="journal article" date="2016" name="Nat. Commun.">
        <title>Thousands of microbial genomes shed light on interconnected biogeochemical processes in an aquifer system.</title>
        <authorList>
            <person name="Anantharaman K."/>
            <person name="Brown C.T."/>
            <person name="Hug L.A."/>
            <person name="Sharon I."/>
            <person name="Castelle C.J."/>
            <person name="Probst A.J."/>
            <person name="Thomas B.C."/>
            <person name="Singh A."/>
            <person name="Wilkins M.J."/>
            <person name="Karaoz U."/>
            <person name="Brodie E.L."/>
            <person name="Williams K.H."/>
            <person name="Hubbard S.S."/>
            <person name="Banfield J.F."/>
        </authorList>
    </citation>
    <scope>NUCLEOTIDE SEQUENCE [LARGE SCALE GENOMIC DNA]</scope>
</reference>
<dbReference type="GO" id="GO:0006412">
    <property type="term" value="P:translation"/>
    <property type="evidence" value="ECO:0007669"/>
    <property type="project" value="UniProtKB-UniRule"/>
</dbReference>
<name>A0A1G2HGG2_9BACT</name>
<keyword evidence="3 4" id="KW-0687">Ribonucleoprotein</keyword>
<evidence type="ECO:0000256" key="2">
    <source>
        <dbReference type="ARBA" id="ARBA00022980"/>
    </source>
</evidence>
<evidence type="ECO:0000256" key="1">
    <source>
        <dbReference type="ARBA" id="ARBA00007320"/>
    </source>
</evidence>
<comment type="similarity">
    <text evidence="1 4">Belongs to the universal ribosomal protein uL15 family.</text>
</comment>
<dbReference type="GO" id="GO:0019843">
    <property type="term" value="F:rRNA binding"/>
    <property type="evidence" value="ECO:0007669"/>
    <property type="project" value="UniProtKB-UniRule"/>
</dbReference>
<dbReference type="SUPFAM" id="SSF52080">
    <property type="entry name" value="Ribosomal proteins L15p and L18e"/>
    <property type="match status" value="1"/>
</dbReference>
<evidence type="ECO:0000313" key="7">
    <source>
        <dbReference type="EMBL" id="OGZ61341.1"/>
    </source>
</evidence>
<dbReference type="Gene3D" id="3.100.10.10">
    <property type="match status" value="1"/>
</dbReference>
<keyword evidence="4" id="KW-0699">rRNA-binding</keyword>
<accession>A0A1G2HGG2</accession>
<comment type="function">
    <text evidence="4">Binds to the 23S rRNA.</text>
</comment>
<dbReference type="Pfam" id="PF00828">
    <property type="entry name" value="Ribosomal_L27A"/>
    <property type="match status" value="1"/>
</dbReference>
<evidence type="ECO:0000313" key="8">
    <source>
        <dbReference type="Proteomes" id="UP000179153"/>
    </source>
</evidence>
<evidence type="ECO:0000256" key="4">
    <source>
        <dbReference type="HAMAP-Rule" id="MF_01341"/>
    </source>
</evidence>
<feature type="region of interest" description="Disordered" evidence="5">
    <location>
        <begin position="58"/>
        <end position="81"/>
    </location>
</feature>
<feature type="compositionally biased region" description="Basic residues" evidence="5">
    <location>
        <begin position="11"/>
        <end position="22"/>
    </location>
</feature>
<comment type="subunit">
    <text evidence="4">Part of the 50S ribosomal subunit.</text>
</comment>
<feature type="region of interest" description="Disordered" evidence="5">
    <location>
        <begin position="1"/>
        <end position="44"/>
    </location>
</feature>
<evidence type="ECO:0000259" key="6">
    <source>
        <dbReference type="Pfam" id="PF00828"/>
    </source>
</evidence>
<feature type="region of interest" description="Disordered" evidence="5">
    <location>
        <begin position="151"/>
        <end position="170"/>
    </location>
</feature>
<keyword evidence="4" id="KW-0694">RNA-binding</keyword>
<dbReference type="GO" id="GO:0003735">
    <property type="term" value="F:structural constituent of ribosome"/>
    <property type="evidence" value="ECO:0007669"/>
    <property type="project" value="InterPro"/>
</dbReference>
<evidence type="ECO:0000256" key="3">
    <source>
        <dbReference type="ARBA" id="ARBA00023274"/>
    </source>
</evidence>
<sequence>MQIHEVAKPNQKTKRRVGRGGKRGNYSGRGIKGQRSRAGAGIRPQIRDYFAKIPKLRGMNRKPGQHDKIGSKFGRGTHKKPPVFELNLNSLNQAVKDGDTVTPLFLVQRKLVQRYKGRIPRVKILGNGTLTKKITADGVALSSAARNQIEAAGGSIAEPSKTNNPRRPKA</sequence>
<dbReference type="AlphaFoldDB" id="A0A1G2HGG2"/>
<comment type="caution">
    <text evidence="7">The sequence shown here is derived from an EMBL/GenBank/DDBJ whole genome shotgun (WGS) entry which is preliminary data.</text>
</comment>
<protein>
    <recommendedName>
        <fullName evidence="4">Large ribosomal subunit protein uL15</fullName>
    </recommendedName>
</protein>
<dbReference type="Proteomes" id="UP000179153">
    <property type="component" value="Unassembled WGS sequence"/>
</dbReference>
<dbReference type="STRING" id="1802163.A2932_02480"/>
<dbReference type="HAMAP" id="MF_01341">
    <property type="entry name" value="Ribosomal_uL15"/>
    <property type="match status" value="1"/>
</dbReference>
<dbReference type="InterPro" id="IPR030878">
    <property type="entry name" value="Ribosomal_uL15"/>
</dbReference>
<dbReference type="InterPro" id="IPR036227">
    <property type="entry name" value="Ribosomal_uL15/eL18_sf"/>
</dbReference>
<dbReference type="InterPro" id="IPR021131">
    <property type="entry name" value="Ribosomal_uL15/eL18"/>
</dbReference>
<evidence type="ECO:0000256" key="5">
    <source>
        <dbReference type="SAM" id="MobiDB-lite"/>
    </source>
</evidence>
<dbReference type="EMBL" id="MHOI01000018">
    <property type="protein sequence ID" value="OGZ61341.1"/>
    <property type="molecule type" value="Genomic_DNA"/>
</dbReference>
<feature type="domain" description="Large ribosomal subunit protein uL15/eL18" evidence="6">
    <location>
        <begin position="85"/>
        <end position="156"/>
    </location>
</feature>